<dbReference type="STRING" id="83771.SAMN02910357_01977"/>
<dbReference type="SUPFAM" id="SSF103473">
    <property type="entry name" value="MFS general substrate transporter"/>
    <property type="match status" value="1"/>
</dbReference>
<proteinExistence type="predicted"/>
<evidence type="ECO:0000256" key="1">
    <source>
        <dbReference type="ARBA" id="ARBA00004651"/>
    </source>
</evidence>
<evidence type="ECO:0000259" key="8">
    <source>
        <dbReference type="PROSITE" id="PS50850"/>
    </source>
</evidence>
<evidence type="ECO:0000256" key="4">
    <source>
        <dbReference type="ARBA" id="ARBA00022692"/>
    </source>
</evidence>
<feature type="transmembrane region" description="Helical" evidence="7">
    <location>
        <begin position="304"/>
        <end position="330"/>
    </location>
</feature>
<dbReference type="AlphaFoldDB" id="A0A1T4UYR5"/>
<dbReference type="InterPro" id="IPR036259">
    <property type="entry name" value="MFS_trans_sf"/>
</dbReference>
<feature type="transmembrane region" description="Helical" evidence="7">
    <location>
        <begin position="281"/>
        <end position="298"/>
    </location>
</feature>
<evidence type="ECO:0000256" key="5">
    <source>
        <dbReference type="ARBA" id="ARBA00022989"/>
    </source>
</evidence>
<evidence type="ECO:0000313" key="9">
    <source>
        <dbReference type="EMBL" id="SKA57883.1"/>
    </source>
</evidence>
<keyword evidence="6 7" id="KW-0472">Membrane</keyword>
<evidence type="ECO:0000256" key="2">
    <source>
        <dbReference type="ARBA" id="ARBA00022448"/>
    </source>
</evidence>
<feature type="transmembrane region" description="Helical" evidence="7">
    <location>
        <begin position="77"/>
        <end position="96"/>
    </location>
</feature>
<feature type="transmembrane region" description="Helical" evidence="7">
    <location>
        <begin position="206"/>
        <end position="227"/>
    </location>
</feature>
<keyword evidence="4 7" id="KW-0812">Transmembrane</keyword>
<dbReference type="PANTHER" id="PTHR43414:SF6">
    <property type="entry name" value="MULTIDRUG RESISTANCE PROTEIN MDTG"/>
    <property type="match status" value="1"/>
</dbReference>
<dbReference type="Gene3D" id="1.20.1250.20">
    <property type="entry name" value="MFS general substrate transporter like domains"/>
    <property type="match status" value="2"/>
</dbReference>
<dbReference type="GO" id="GO:0022857">
    <property type="term" value="F:transmembrane transporter activity"/>
    <property type="evidence" value="ECO:0007669"/>
    <property type="project" value="InterPro"/>
</dbReference>
<feature type="transmembrane region" description="Helical" evidence="7">
    <location>
        <begin position="342"/>
        <end position="362"/>
    </location>
</feature>
<evidence type="ECO:0000313" key="10">
    <source>
        <dbReference type="Proteomes" id="UP000242432"/>
    </source>
</evidence>
<gene>
    <name evidence="9" type="ORF">SAMN02745213_00288</name>
</gene>
<evidence type="ECO:0000256" key="7">
    <source>
        <dbReference type="SAM" id="Phobius"/>
    </source>
</evidence>
<feature type="transmembrane region" description="Helical" evidence="7">
    <location>
        <begin position="137"/>
        <end position="160"/>
    </location>
</feature>
<keyword evidence="2" id="KW-0813">Transport</keyword>
<accession>A0A1T4UYR5</accession>
<feature type="transmembrane region" description="Helical" evidence="7">
    <location>
        <begin position="247"/>
        <end position="269"/>
    </location>
</feature>
<feature type="transmembrane region" description="Helical" evidence="7">
    <location>
        <begin position="166"/>
        <end position="185"/>
    </location>
</feature>
<dbReference type="InterPro" id="IPR020846">
    <property type="entry name" value="MFS_dom"/>
</dbReference>
<organism evidence="9 10">
    <name type="scientific">Succinivibrio dextrinosolvens DSM 3072</name>
    <dbReference type="NCBI Taxonomy" id="1123324"/>
    <lineage>
        <taxon>Bacteria</taxon>
        <taxon>Pseudomonadati</taxon>
        <taxon>Pseudomonadota</taxon>
        <taxon>Gammaproteobacteria</taxon>
        <taxon>Aeromonadales</taxon>
        <taxon>Succinivibrionaceae</taxon>
        <taxon>Succinivibrio</taxon>
    </lineage>
</organism>
<dbReference type="Pfam" id="PF07690">
    <property type="entry name" value="MFS_1"/>
    <property type="match status" value="1"/>
</dbReference>
<feature type="transmembrane region" description="Helical" evidence="7">
    <location>
        <begin position="102"/>
        <end position="125"/>
    </location>
</feature>
<keyword evidence="5 7" id="KW-1133">Transmembrane helix</keyword>
<comment type="subcellular location">
    <subcellularLocation>
        <location evidence="1">Cell membrane</location>
        <topology evidence="1">Multi-pass membrane protein</topology>
    </subcellularLocation>
</comment>
<evidence type="ECO:0000256" key="3">
    <source>
        <dbReference type="ARBA" id="ARBA00022475"/>
    </source>
</evidence>
<dbReference type="PANTHER" id="PTHR43414">
    <property type="entry name" value="MULTIDRUG RESISTANCE PROTEIN MDTG"/>
    <property type="match status" value="1"/>
</dbReference>
<feature type="domain" description="Major facilitator superfamily (MFS) profile" evidence="8">
    <location>
        <begin position="7"/>
        <end position="393"/>
    </location>
</feature>
<dbReference type="EMBL" id="FUXX01000003">
    <property type="protein sequence ID" value="SKA57883.1"/>
    <property type="molecule type" value="Genomic_DNA"/>
</dbReference>
<dbReference type="PROSITE" id="PS50850">
    <property type="entry name" value="MFS"/>
    <property type="match status" value="1"/>
</dbReference>
<keyword evidence="3" id="KW-1003">Cell membrane</keyword>
<dbReference type="GO" id="GO:0005886">
    <property type="term" value="C:plasma membrane"/>
    <property type="evidence" value="ECO:0007669"/>
    <property type="project" value="UniProtKB-SubCell"/>
</dbReference>
<protein>
    <submittedName>
        <fullName evidence="9">MFS transporter, DHA1 family, multidrug resistance protein</fullName>
    </submittedName>
</protein>
<dbReference type="RefSeq" id="WP_078927909.1">
    <property type="nucleotide sequence ID" value="NZ_FUXX01000003.1"/>
</dbReference>
<keyword evidence="10" id="KW-1185">Reference proteome</keyword>
<sequence length="410" mass="44010">MNWKVVLALMVTFALMMSSSYTMLIPFLPLYMQNELNATSDEIAMWSGFTFSITFAVSAFMSPIWGKLSDKMGKKPMIIRSSILLSITYFLGGIVTNPFELFLVRAFQGIAAGLWPACLVMISAYTPKNKLGLSMGLMQSANICGGILGPLFGGILATSFGMRNSFFIGSTALLAICLLSIFILKEPPADKEIKKTDRKTVSAMDCLKNINIIILLLCVCLTNFAIMEIQPIMALYVQSMAENAENAVLLSGLILSSGGLAGAIASPFWGKTGQKKGFAKTITVAFLFAGFMLTMQGIPDNLIIFGAIQFICGLGFSGIFPSANSILVLITPASSRGIGFGLMASAQMLGGALGPIIGSIIVTLTSYSYVYVFSGILMLCMGLYILFFAPESFKKAANQVKVTDITAKQD</sequence>
<feature type="transmembrane region" description="Helical" evidence="7">
    <location>
        <begin position="43"/>
        <end position="65"/>
    </location>
</feature>
<evidence type="ECO:0000256" key="6">
    <source>
        <dbReference type="ARBA" id="ARBA00023136"/>
    </source>
</evidence>
<reference evidence="10" key="1">
    <citation type="submission" date="2017-02" db="EMBL/GenBank/DDBJ databases">
        <authorList>
            <person name="Varghese N."/>
            <person name="Submissions S."/>
        </authorList>
    </citation>
    <scope>NUCLEOTIDE SEQUENCE [LARGE SCALE GENOMIC DNA]</scope>
    <source>
        <strain evidence="10">DSM 3072</strain>
    </source>
</reference>
<dbReference type="InterPro" id="IPR011701">
    <property type="entry name" value="MFS"/>
</dbReference>
<feature type="transmembrane region" description="Helical" evidence="7">
    <location>
        <begin position="368"/>
        <end position="389"/>
    </location>
</feature>
<name>A0A1T4UYR5_9GAMM</name>
<dbReference type="Proteomes" id="UP000242432">
    <property type="component" value="Unassembled WGS sequence"/>
</dbReference>